<accession>A0A1H1VX91</accession>
<feature type="domain" description="Imm33-like" evidence="1">
    <location>
        <begin position="16"/>
        <end position="86"/>
    </location>
</feature>
<name>A0A1H1VX91_9MICC</name>
<sequence length="94" mass="10483">MEVLGASRSVISGELDWPLHGLRHPPEANTSGWYVWTGELSPDADFFQPWHAAHLVERCPQVEGFLQMPPGSRFLLAPGYVDVWDDPALLDVAE</sequence>
<proteinExistence type="predicted"/>
<keyword evidence="3" id="KW-1185">Reference proteome</keyword>
<dbReference type="EMBL" id="LT629779">
    <property type="protein sequence ID" value="SDS88866.1"/>
    <property type="molecule type" value="Genomic_DNA"/>
</dbReference>
<protein>
    <recommendedName>
        <fullName evidence="1">Imm33-like domain-containing protein</fullName>
    </recommendedName>
</protein>
<dbReference type="Pfam" id="PF24719">
    <property type="entry name" value="Imm33-like"/>
    <property type="match status" value="1"/>
</dbReference>
<evidence type="ECO:0000313" key="3">
    <source>
        <dbReference type="Proteomes" id="UP000198751"/>
    </source>
</evidence>
<organism evidence="2 3">
    <name type="scientific">Pseudarthrobacter equi</name>
    <dbReference type="NCBI Taxonomy" id="728066"/>
    <lineage>
        <taxon>Bacteria</taxon>
        <taxon>Bacillati</taxon>
        <taxon>Actinomycetota</taxon>
        <taxon>Actinomycetes</taxon>
        <taxon>Micrococcales</taxon>
        <taxon>Micrococcaceae</taxon>
        <taxon>Pseudarthrobacter</taxon>
    </lineage>
</organism>
<dbReference type="InterPro" id="IPR056509">
    <property type="entry name" value="Imm33-like"/>
</dbReference>
<evidence type="ECO:0000259" key="1">
    <source>
        <dbReference type="Pfam" id="PF24719"/>
    </source>
</evidence>
<dbReference type="AlphaFoldDB" id="A0A1H1VX91"/>
<evidence type="ECO:0000313" key="2">
    <source>
        <dbReference type="EMBL" id="SDS88866.1"/>
    </source>
</evidence>
<reference evidence="3" key="1">
    <citation type="submission" date="2016-10" db="EMBL/GenBank/DDBJ databases">
        <authorList>
            <person name="Varghese N."/>
            <person name="Submissions S."/>
        </authorList>
    </citation>
    <scope>NUCLEOTIDE SEQUENCE [LARGE SCALE GENOMIC DNA]</scope>
    <source>
        <strain evidence="3">IMMIB L-1606</strain>
    </source>
</reference>
<gene>
    <name evidence="2" type="ORF">SAMN04489743_1124</name>
</gene>
<dbReference type="Proteomes" id="UP000198751">
    <property type="component" value="Chromosome I"/>
</dbReference>